<evidence type="ECO:0000313" key="3">
    <source>
        <dbReference type="Proteomes" id="UP000235786"/>
    </source>
</evidence>
<feature type="transmembrane region" description="Helical" evidence="1">
    <location>
        <begin position="401"/>
        <end position="423"/>
    </location>
</feature>
<dbReference type="OrthoDB" id="3061561at2759"/>
<dbReference type="PANTHER" id="PTHR35043:SF7">
    <property type="entry name" value="TRANSCRIPTION FACTOR DOMAIN-CONTAINING PROTEIN"/>
    <property type="match status" value="1"/>
</dbReference>
<protein>
    <submittedName>
        <fullName evidence="2">Uncharacterized protein</fullName>
    </submittedName>
</protein>
<feature type="transmembrane region" description="Helical" evidence="1">
    <location>
        <begin position="20"/>
        <end position="37"/>
    </location>
</feature>
<reference evidence="2 3" key="1">
    <citation type="submission" date="2016-04" db="EMBL/GenBank/DDBJ databases">
        <title>A degradative enzymes factory behind the ericoid mycorrhizal symbiosis.</title>
        <authorList>
            <consortium name="DOE Joint Genome Institute"/>
            <person name="Martino E."/>
            <person name="Morin E."/>
            <person name="Grelet G."/>
            <person name="Kuo A."/>
            <person name="Kohler A."/>
            <person name="Daghino S."/>
            <person name="Barry K."/>
            <person name="Choi C."/>
            <person name="Cichocki N."/>
            <person name="Clum A."/>
            <person name="Copeland A."/>
            <person name="Hainaut M."/>
            <person name="Haridas S."/>
            <person name="Labutti K."/>
            <person name="Lindquist E."/>
            <person name="Lipzen A."/>
            <person name="Khouja H.-R."/>
            <person name="Murat C."/>
            <person name="Ohm R."/>
            <person name="Olson A."/>
            <person name="Spatafora J."/>
            <person name="Veneault-Fourrey C."/>
            <person name="Henrissat B."/>
            <person name="Grigoriev I."/>
            <person name="Martin F."/>
            <person name="Perotto S."/>
        </authorList>
    </citation>
    <scope>NUCLEOTIDE SEQUENCE [LARGE SCALE GENOMIC DNA]</scope>
    <source>
        <strain evidence="2 3">F</strain>
    </source>
</reference>
<gene>
    <name evidence="2" type="ORF">L207DRAFT_506002</name>
</gene>
<feature type="transmembrane region" description="Helical" evidence="1">
    <location>
        <begin position="279"/>
        <end position="302"/>
    </location>
</feature>
<dbReference type="AlphaFoldDB" id="A0A2J6SE54"/>
<organism evidence="2 3">
    <name type="scientific">Hyaloscypha variabilis (strain UAMH 11265 / GT02V1 / F)</name>
    <name type="common">Meliniomyces variabilis</name>
    <dbReference type="NCBI Taxonomy" id="1149755"/>
    <lineage>
        <taxon>Eukaryota</taxon>
        <taxon>Fungi</taxon>
        <taxon>Dikarya</taxon>
        <taxon>Ascomycota</taxon>
        <taxon>Pezizomycotina</taxon>
        <taxon>Leotiomycetes</taxon>
        <taxon>Helotiales</taxon>
        <taxon>Hyaloscyphaceae</taxon>
        <taxon>Hyaloscypha</taxon>
        <taxon>Hyaloscypha variabilis</taxon>
    </lineage>
</organism>
<evidence type="ECO:0000256" key="1">
    <source>
        <dbReference type="SAM" id="Phobius"/>
    </source>
</evidence>
<dbReference type="STRING" id="1149755.A0A2J6SE54"/>
<sequence length="625" mass="70565">MARISPACTIVDCFARRSTLFFYLLLAFFAVTVFSASNEGGPEPLVAWQPNPSRRGGLTILENCIFTIIACTWSIQHLNLPAPFDTSSRQLWRKLWAAIMSLLLPEMVLAHAIVERAAAVRSLEELRDDSNGEIEDLEVCYDPWSWKMMMVSLRNCFQKATCRGSAHAPETPDEVVEMGPRRMKWTLTHSYYANMGGLRLASDSREPVLKTYTTSFPTIALTTRQFSFLRRNGVVKETLKLSEEEILDKSKTDIFAKGIAVLQISELILSLIARAARQLAISQLEIITVAFAVCAVITYCFALNKPQDVKTATTIVITRPLSENEIRNVISLQPEELVVLFAGGASVVEGAQLNRIHNGNIELSDTIMQPVSLLLTASVMVFGAIHLAAWNFTFPSRAERILWRVGSTAITTIPIPILLNAFISSRFHAMRKEVQDFQDSLLSIWEDYFAYWSTRSSHQTSEGRISFPPPLPVRRLQLFEIVFQMPSWNEREQQLAALRTFLSTLSANAHDRLRVENFEWFMSSIMEPRFEAWDQKGLSGRFSPLGEREILQSLREKGGHGRQLSTLDRAAFLVAETLGPRILFILGSLYLVFRLMIIILAFISLRAMPDTVYDTTWAKNIPSVQ</sequence>
<accession>A0A2J6SE54</accession>
<dbReference type="Proteomes" id="UP000235786">
    <property type="component" value="Unassembled WGS sequence"/>
</dbReference>
<dbReference type="PANTHER" id="PTHR35043">
    <property type="entry name" value="TRANSCRIPTION FACTOR DOMAIN-CONTAINING PROTEIN"/>
    <property type="match status" value="1"/>
</dbReference>
<feature type="transmembrane region" description="Helical" evidence="1">
    <location>
        <begin position="582"/>
        <end position="605"/>
    </location>
</feature>
<proteinExistence type="predicted"/>
<name>A0A2J6SE54_HYAVF</name>
<keyword evidence="3" id="KW-1185">Reference proteome</keyword>
<keyword evidence="1" id="KW-1133">Transmembrane helix</keyword>
<keyword evidence="1" id="KW-0812">Transmembrane</keyword>
<keyword evidence="1" id="KW-0472">Membrane</keyword>
<dbReference type="EMBL" id="KZ613937">
    <property type="protein sequence ID" value="PMD49041.1"/>
    <property type="molecule type" value="Genomic_DNA"/>
</dbReference>
<evidence type="ECO:0000313" key="2">
    <source>
        <dbReference type="EMBL" id="PMD49041.1"/>
    </source>
</evidence>
<feature type="transmembrane region" description="Helical" evidence="1">
    <location>
        <begin position="371"/>
        <end position="389"/>
    </location>
</feature>